<protein>
    <recommendedName>
        <fullName evidence="1">Heterokaryon incompatibility domain-containing protein</fullName>
    </recommendedName>
</protein>
<evidence type="ECO:0000313" key="3">
    <source>
        <dbReference type="Proteomes" id="UP000184330"/>
    </source>
</evidence>
<dbReference type="PANTHER" id="PTHR33112">
    <property type="entry name" value="DOMAIN PROTEIN, PUTATIVE-RELATED"/>
    <property type="match status" value="1"/>
</dbReference>
<sequence>MQDSKNLHSYEHKFRAAGTAICAEKRCTLRYNQNLDEVSDGGKKFIVTGMAQAVRGHQDHDQLRLLDIDNFPSTQPMKYAALSYCWGPQKGTFVSTRENIESSKRGIVLSELPRTIQDAIKVYRGIGLQYLWVDALCIIQNDVGEQDWYEQSGKMRQIYSNSHVTIAADHSSSCIDGFLESYGRDWTQLNHKDASNTSPPVWIRPIESNVGTSMDVLSTRGWALQESVLPNRILHFASGGLRWDCNTCSRSEDGSPGYDPLKLAFRTLRVIKLGRASLQLPPPGTFGNVVREDEGSTHITDFLTTHTPRSVYYAWRAIVELYSTRQLTKQNDRLSAISGLASLVVEYMDLQPSTYLAELWLDDLSEGLLWVSGGFVTVRGKVVPVHLNVIPIPQGYKSEYNGANGNAQRTHIDRLVLVRSRTGQDRHNYEILDDVRLSGLSLRQESTYDSCWVKGSCSDKRCGCHFASNGSRTFCCLKVGVTTDTGSDGQRHWWLLLEQLPGNKNVYQRVGLGYYQVLYRGFHLFVNTESHTITIV</sequence>
<proteinExistence type="predicted"/>
<dbReference type="Proteomes" id="UP000184330">
    <property type="component" value="Unassembled WGS sequence"/>
</dbReference>
<dbReference type="OrthoDB" id="3563387at2759"/>
<name>A0A1L7XX83_9HELO</name>
<dbReference type="STRING" id="576137.A0A1L7XX83"/>
<dbReference type="Pfam" id="PF06985">
    <property type="entry name" value="HET"/>
    <property type="match status" value="1"/>
</dbReference>
<evidence type="ECO:0000259" key="1">
    <source>
        <dbReference type="Pfam" id="PF06985"/>
    </source>
</evidence>
<gene>
    <name evidence="2" type="ORF">PAC_19517</name>
</gene>
<keyword evidence="3" id="KW-1185">Reference proteome</keyword>
<dbReference type="InterPro" id="IPR010730">
    <property type="entry name" value="HET"/>
</dbReference>
<reference evidence="2 3" key="1">
    <citation type="submission" date="2016-03" db="EMBL/GenBank/DDBJ databases">
        <authorList>
            <person name="Ploux O."/>
        </authorList>
    </citation>
    <scope>NUCLEOTIDE SEQUENCE [LARGE SCALE GENOMIC DNA]</scope>
    <source>
        <strain evidence="2 3">UAMH 11012</strain>
    </source>
</reference>
<dbReference type="EMBL" id="FJOG01000075">
    <property type="protein sequence ID" value="CZR69617.1"/>
    <property type="molecule type" value="Genomic_DNA"/>
</dbReference>
<evidence type="ECO:0000313" key="2">
    <source>
        <dbReference type="EMBL" id="CZR69617.1"/>
    </source>
</evidence>
<accession>A0A1L7XX83</accession>
<dbReference type="AlphaFoldDB" id="A0A1L7XX83"/>
<feature type="domain" description="Heterokaryon incompatibility" evidence="1">
    <location>
        <begin position="79"/>
        <end position="226"/>
    </location>
</feature>
<dbReference type="PANTHER" id="PTHR33112:SF16">
    <property type="entry name" value="HETEROKARYON INCOMPATIBILITY DOMAIN-CONTAINING PROTEIN"/>
    <property type="match status" value="1"/>
</dbReference>
<organism evidence="2 3">
    <name type="scientific">Phialocephala subalpina</name>
    <dbReference type="NCBI Taxonomy" id="576137"/>
    <lineage>
        <taxon>Eukaryota</taxon>
        <taxon>Fungi</taxon>
        <taxon>Dikarya</taxon>
        <taxon>Ascomycota</taxon>
        <taxon>Pezizomycotina</taxon>
        <taxon>Leotiomycetes</taxon>
        <taxon>Helotiales</taxon>
        <taxon>Mollisiaceae</taxon>
        <taxon>Phialocephala</taxon>
        <taxon>Phialocephala fortinii species complex</taxon>
    </lineage>
</organism>